<dbReference type="SUPFAM" id="SSF140931">
    <property type="entry name" value="Fic-like"/>
    <property type="match status" value="1"/>
</dbReference>
<feature type="compositionally biased region" description="Basic and acidic residues" evidence="1">
    <location>
        <begin position="1"/>
        <end position="12"/>
    </location>
</feature>
<reference evidence="3 4" key="1">
    <citation type="journal article" date="2021" name="Environ. Microbiol.">
        <title>Genetic insights into the dark matter of the mammalian gut microbiota through targeted genome reconstruction.</title>
        <authorList>
            <person name="Lugli G.A."/>
            <person name="Alessandri G."/>
            <person name="Milani C."/>
            <person name="Viappiani A."/>
            <person name="Fontana F."/>
            <person name="Tarracchini C."/>
            <person name="Mancabelli L."/>
            <person name="Argentini C."/>
            <person name="Ruiz L."/>
            <person name="Margolles A."/>
            <person name="van Sinderen D."/>
            <person name="Turroni F."/>
            <person name="Ventura M."/>
        </authorList>
    </citation>
    <scope>NUCLEOTIDE SEQUENCE [LARGE SCALE GENOMIC DNA]</scope>
    <source>
        <strain evidence="3 4">MA1</strain>
    </source>
</reference>
<name>A0ABS9VU24_9BIFI</name>
<gene>
    <name evidence="3" type="ORF">JS533_004885</name>
</gene>
<dbReference type="PROSITE" id="PS51459">
    <property type="entry name" value="FIDO"/>
    <property type="match status" value="1"/>
</dbReference>
<evidence type="ECO:0000313" key="3">
    <source>
        <dbReference type="EMBL" id="MCH9275609.1"/>
    </source>
</evidence>
<sequence length="261" mass="29218">MDDAQGNKHEPKGSPNGGRFAKQNTGDVTDDLEEVDINQSLGIPQAESNPYAELAKRREIDLLWRTANIEVAVTFPETDAIFKGIAPNGEQARKVRIVNNLKHAWQFLFDNTEWNVDWAYLSQYNRLVGDGLEPDPGMMRTMDVAIGGTDYVPDRPDYDGVRDAIARDLAYSDPEDRAIGLFCDISRGQWFANGNKRTAVLAANHQLIHDRAGVFALPPELMGRQFRDLLIDYYETNDKTTLSAWLKAHAISHLSSDNGGR</sequence>
<dbReference type="Proteomes" id="UP000710815">
    <property type="component" value="Unassembled WGS sequence"/>
</dbReference>
<feature type="region of interest" description="Disordered" evidence="1">
    <location>
        <begin position="1"/>
        <end position="29"/>
    </location>
</feature>
<dbReference type="InterPro" id="IPR003812">
    <property type="entry name" value="Fido"/>
</dbReference>
<accession>A0ABS9VU24</accession>
<dbReference type="Pfam" id="PF02661">
    <property type="entry name" value="Fic"/>
    <property type="match status" value="1"/>
</dbReference>
<reference evidence="3 4" key="2">
    <citation type="journal article" date="2021" name="Syst. Appl. Microbiol.">
        <title>Phylogenetic classification of ten novel species belonging to the genus Bifidobacterium comprising B. phasiani sp. nov., B. pongonis sp. nov., B. saguinibicoloris sp. nov., B. colobi sp. nov., B. simiiventris sp. nov., B. santillanense sp. nov., B. miconis sp. nov., B. amazonense sp. nov., B. pluvialisilvae sp. nov., and B. miconisargentati sp. nov.</title>
        <authorList>
            <person name="Lugli G.A."/>
            <person name="Calvete-Torre I."/>
            <person name="Alessandri G."/>
            <person name="Milani C."/>
            <person name="Turroni F."/>
            <person name="Laiolo P."/>
            <person name="Ossiprandi M.C."/>
            <person name="Margolles A."/>
            <person name="Ruiz L."/>
            <person name="Ventura M."/>
        </authorList>
    </citation>
    <scope>NUCLEOTIDE SEQUENCE [LARGE SCALE GENOMIC DNA]</scope>
    <source>
        <strain evidence="3 4">MA1</strain>
    </source>
</reference>
<feature type="domain" description="Fido" evidence="2">
    <location>
        <begin position="116"/>
        <end position="248"/>
    </location>
</feature>
<protein>
    <submittedName>
        <fullName evidence="3">Fic family protein</fullName>
    </submittedName>
</protein>
<evidence type="ECO:0000313" key="4">
    <source>
        <dbReference type="Proteomes" id="UP000710815"/>
    </source>
</evidence>
<comment type="caution">
    <text evidence="3">The sequence shown here is derived from an EMBL/GenBank/DDBJ whole genome shotgun (WGS) entry which is preliminary data.</text>
</comment>
<keyword evidence="4" id="KW-1185">Reference proteome</keyword>
<evidence type="ECO:0000256" key="1">
    <source>
        <dbReference type="SAM" id="MobiDB-lite"/>
    </source>
</evidence>
<evidence type="ECO:0000259" key="2">
    <source>
        <dbReference type="PROSITE" id="PS51459"/>
    </source>
</evidence>
<dbReference type="RefSeq" id="WP_241513371.1">
    <property type="nucleotide sequence ID" value="NZ_JAFEJT020000014.1"/>
</dbReference>
<organism evidence="3 4">
    <name type="scientific">Bifidobacterium amazonense</name>
    <dbReference type="NCBI Taxonomy" id="2809027"/>
    <lineage>
        <taxon>Bacteria</taxon>
        <taxon>Bacillati</taxon>
        <taxon>Actinomycetota</taxon>
        <taxon>Actinomycetes</taxon>
        <taxon>Bifidobacteriales</taxon>
        <taxon>Bifidobacteriaceae</taxon>
        <taxon>Bifidobacterium</taxon>
    </lineage>
</organism>
<dbReference type="EMBL" id="JAFEJT020000014">
    <property type="protein sequence ID" value="MCH9275609.1"/>
    <property type="molecule type" value="Genomic_DNA"/>
</dbReference>
<dbReference type="InterPro" id="IPR036597">
    <property type="entry name" value="Fido-like_dom_sf"/>
</dbReference>
<dbReference type="Gene3D" id="1.10.3290.10">
    <property type="entry name" value="Fido-like domain"/>
    <property type="match status" value="1"/>
</dbReference>
<proteinExistence type="predicted"/>